<reference evidence="6 7" key="1">
    <citation type="submission" date="2010-03" db="EMBL/GenBank/DDBJ databases">
        <title>Complete sequence of Sideroxydans lithotrophicus ES-1.</title>
        <authorList>
            <consortium name="US DOE Joint Genome Institute"/>
            <person name="Lucas S."/>
            <person name="Copeland A."/>
            <person name="Lapidus A."/>
            <person name="Cheng J.-F."/>
            <person name="Bruce D."/>
            <person name="Goodwin L."/>
            <person name="Pitluck S."/>
            <person name="Munk A.C."/>
            <person name="Detter J.C."/>
            <person name="Han C."/>
            <person name="Tapia R."/>
            <person name="Larimer F."/>
            <person name="Land M."/>
            <person name="Hauser L."/>
            <person name="Kyrpides N."/>
            <person name="Ivanova N."/>
            <person name="Emerson D."/>
            <person name="Woyke T."/>
        </authorList>
    </citation>
    <scope>NUCLEOTIDE SEQUENCE [LARGE SCALE GENOMIC DNA]</scope>
    <source>
        <strain evidence="6 7">ES-1</strain>
    </source>
</reference>
<dbReference type="RefSeq" id="WP_013029907.1">
    <property type="nucleotide sequence ID" value="NC_013959.1"/>
</dbReference>
<keyword evidence="7" id="KW-1185">Reference proteome</keyword>
<dbReference type="InterPro" id="IPR024775">
    <property type="entry name" value="DinB-like"/>
</dbReference>
<name>D5CSS3_SIDLE</name>
<evidence type="ECO:0000313" key="7">
    <source>
        <dbReference type="Proteomes" id="UP000001625"/>
    </source>
</evidence>
<proteinExistence type="predicted"/>
<protein>
    <recommendedName>
        <fullName evidence="8">Ergothioneine biosynthesis protein EgtB</fullName>
    </recommendedName>
</protein>
<organism evidence="6 7">
    <name type="scientific">Sideroxydans lithotrophicus (strain ES-1)</name>
    <dbReference type="NCBI Taxonomy" id="580332"/>
    <lineage>
        <taxon>Bacteria</taxon>
        <taxon>Pseudomonadati</taxon>
        <taxon>Pseudomonadota</taxon>
        <taxon>Betaproteobacteria</taxon>
        <taxon>Nitrosomonadales</taxon>
        <taxon>Gallionellaceae</taxon>
        <taxon>Sideroxydans</taxon>
    </lineage>
</organism>
<dbReference type="InterPro" id="IPR016187">
    <property type="entry name" value="CTDL_fold"/>
</dbReference>
<dbReference type="Proteomes" id="UP000001625">
    <property type="component" value="Chromosome"/>
</dbReference>
<dbReference type="AlphaFoldDB" id="D5CSS3"/>
<dbReference type="PANTHER" id="PTHR23150">
    <property type="entry name" value="SULFATASE MODIFYING FACTOR 1, 2"/>
    <property type="match status" value="1"/>
</dbReference>
<keyword evidence="1" id="KW-0560">Oxidoreductase</keyword>
<dbReference type="InterPro" id="IPR017806">
    <property type="entry name" value="EgtB"/>
</dbReference>
<evidence type="ECO:0000259" key="5">
    <source>
        <dbReference type="Pfam" id="PF12867"/>
    </source>
</evidence>
<feature type="domain" description="Sulfatase-modifying factor enzyme-like" evidence="4">
    <location>
        <begin position="332"/>
        <end position="414"/>
    </location>
</feature>
<dbReference type="InterPro" id="IPR042095">
    <property type="entry name" value="SUMF_sf"/>
</dbReference>
<sequence>MAINDAALIERFRKVRARSESLCAPLQIEDYCIQAMPDVSPPKWHLAHVTWFFETFILVPYVKRYRRLREEYAHLFNSYYETAGTFFPRPQRGMLSRPTVDEVYRYRSHVDDALLELLAHPPDEHAADIRERVRLGIEHEIQHQELLLMDTRYNFSINPLQPVYRNIEVPITAAPAQAMGWQEFAGGVVEIGHGGNAFAYDNERPRHRTLLQAFRLGTRLVTNAEYLAFIDDGGYGRVDLWLSDAWRTVDEQHWQAPLYWFKEGRDWKHFDLTGAHALRPDEPVSHLSYYEADAYARWAGKRLPTEAEWEHAASTHATNGNFLDNGLYVPQPAQQTGLTQMFGDLWEWTQSAYLPYPGFKPLPGTLGEYNGKFMSNQMVLRGGCCATAQDHMRASYRNFFRAADRWMFSGLRLAEDMP</sequence>
<dbReference type="eggNOG" id="COG1262">
    <property type="taxonomic scope" value="Bacteria"/>
</dbReference>
<keyword evidence="2" id="KW-0408">Iron</keyword>
<dbReference type="SUPFAM" id="SSF56436">
    <property type="entry name" value="C-type lectin-like"/>
    <property type="match status" value="1"/>
</dbReference>
<evidence type="ECO:0000256" key="3">
    <source>
        <dbReference type="ARBA" id="ARBA00037882"/>
    </source>
</evidence>
<dbReference type="PANTHER" id="PTHR23150:SF36">
    <property type="entry name" value="HERCYNINE OXYGENASE"/>
    <property type="match status" value="1"/>
</dbReference>
<feature type="domain" description="Sulfatase-modifying factor enzyme-like" evidence="4">
    <location>
        <begin position="185"/>
        <end position="315"/>
    </location>
</feature>
<dbReference type="InterPro" id="IPR034660">
    <property type="entry name" value="DinB/YfiT-like"/>
</dbReference>
<dbReference type="Pfam" id="PF12867">
    <property type="entry name" value="DinB_2"/>
    <property type="match status" value="1"/>
</dbReference>
<dbReference type="SUPFAM" id="SSF109854">
    <property type="entry name" value="DinB/YfiT-like putative metalloenzymes"/>
    <property type="match status" value="1"/>
</dbReference>
<dbReference type="InterPro" id="IPR005532">
    <property type="entry name" value="SUMF_dom"/>
</dbReference>
<dbReference type="HOGENOM" id="CLU_012431_9_0_4"/>
<dbReference type="Gene3D" id="3.90.1580.10">
    <property type="entry name" value="paralog of FGE (formylglycine-generating enzyme)"/>
    <property type="match status" value="2"/>
</dbReference>
<dbReference type="Pfam" id="PF03781">
    <property type="entry name" value="FGE-sulfatase"/>
    <property type="match status" value="2"/>
</dbReference>
<accession>D5CSS3</accession>
<dbReference type="EMBL" id="CP001965">
    <property type="protein sequence ID" value="ADE12009.1"/>
    <property type="molecule type" value="Genomic_DNA"/>
</dbReference>
<evidence type="ECO:0000256" key="1">
    <source>
        <dbReference type="ARBA" id="ARBA00023002"/>
    </source>
</evidence>
<evidence type="ECO:0000256" key="2">
    <source>
        <dbReference type="ARBA" id="ARBA00023004"/>
    </source>
</evidence>
<dbReference type="InterPro" id="IPR051043">
    <property type="entry name" value="Sulfatase_Mod_Factor_Kinase"/>
</dbReference>
<dbReference type="NCBIfam" id="TIGR03440">
    <property type="entry name" value="egtB_TIGR03440"/>
    <property type="match status" value="1"/>
</dbReference>
<dbReference type="STRING" id="580332.Slit_1778"/>
<dbReference type="KEGG" id="slt:Slit_1778"/>
<evidence type="ECO:0000259" key="4">
    <source>
        <dbReference type="Pfam" id="PF03781"/>
    </source>
</evidence>
<gene>
    <name evidence="6" type="ordered locus">Slit_1778</name>
</gene>
<comment type="pathway">
    <text evidence="3">Amino-acid biosynthesis; ergothioneine biosynthesis.</text>
</comment>
<evidence type="ECO:0000313" key="6">
    <source>
        <dbReference type="EMBL" id="ADE12009.1"/>
    </source>
</evidence>
<dbReference type="GO" id="GO:0052699">
    <property type="term" value="P:ergothioneine biosynthetic process"/>
    <property type="evidence" value="ECO:0007669"/>
    <property type="project" value="InterPro"/>
</dbReference>
<feature type="domain" description="DinB-like" evidence="5">
    <location>
        <begin position="12"/>
        <end position="146"/>
    </location>
</feature>
<evidence type="ECO:0008006" key="8">
    <source>
        <dbReference type="Google" id="ProtNLM"/>
    </source>
</evidence>